<keyword evidence="2" id="KW-0238">DNA-binding</keyword>
<dbReference type="Pfam" id="PF10137">
    <property type="entry name" value="CAP12-PCTIR_TIR"/>
    <property type="match status" value="1"/>
</dbReference>
<protein>
    <submittedName>
        <fullName evidence="2">DNA-binding protein</fullName>
    </submittedName>
</protein>
<sequence>MGIIENIDNYTDEPSIRVPNTTLREGLAQNNLTFDLLEYCCDTIAKWYTKNLSEIHNNEYVFNKDVHEDNVYLINSIKKDIEQNRKEYMELLISPRIKQENPTISANEIFVVHGHDDGLKNEVARFLEKMTFKPMILHEQASSGDTIIEKIERYSNVGFGIVLYTPCDIGNVSSSPETLNARARQNVVFEHGYLIGKLGRKNVVALVKGDIEKPNDISGVVYINYTMGDGWKTDIAKELNAAGYHIDFNKIFE</sequence>
<gene>
    <name evidence="2" type="ORF">DXD79_20095</name>
</gene>
<accession>A0A374P3I5</accession>
<evidence type="ECO:0000259" key="1">
    <source>
        <dbReference type="Pfam" id="PF10137"/>
    </source>
</evidence>
<reference evidence="2 3" key="1">
    <citation type="submission" date="2018-08" db="EMBL/GenBank/DDBJ databases">
        <title>A genome reference for cultivated species of the human gut microbiota.</title>
        <authorList>
            <person name="Zou Y."/>
            <person name="Xue W."/>
            <person name="Luo G."/>
        </authorList>
    </citation>
    <scope>NUCLEOTIDE SEQUENCE [LARGE SCALE GENOMIC DNA]</scope>
    <source>
        <strain evidence="2 3">TM09-12</strain>
    </source>
</reference>
<evidence type="ECO:0000313" key="2">
    <source>
        <dbReference type="EMBL" id="RGJ00971.1"/>
    </source>
</evidence>
<dbReference type="GO" id="GO:0003677">
    <property type="term" value="F:DNA binding"/>
    <property type="evidence" value="ECO:0007669"/>
    <property type="project" value="UniProtKB-KW"/>
</dbReference>
<dbReference type="InterPro" id="IPR019302">
    <property type="entry name" value="CAP12/PCTIR_TIR_dom"/>
</dbReference>
<dbReference type="AlphaFoldDB" id="A0A374P3I5"/>
<dbReference type="GO" id="GO:0050135">
    <property type="term" value="F:NADP+ nucleosidase activity"/>
    <property type="evidence" value="ECO:0007669"/>
    <property type="project" value="InterPro"/>
</dbReference>
<proteinExistence type="predicted"/>
<evidence type="ECO:0000313" key="3">
    <source>
        <dbReference type="Proteomes" id="UP000263014"/>
    </source>
</evidence>
<dbReference type="Proteomes" id="UP000263014">
    <property type="component" value="Unassembled WGS sequence"/>
</dbReference>
<comment type="caution">
    <text evidence="2">The sequence shown here is derived from an EMBL/GenBank/DDBJ whole genome shotgun (WGS) entry which is preliminary data.</text>
</comment>
<dbReference type="EMBL" id="QSON01000010">
    <property type="protein sequence ID" value="RGJ00971.1"/>
    <property type="molecule type" value="Genomic_DNA"/>
</dbReference>
<name>A0A374P3I5_9FIRM</name>
<organism evidence="2 3">
    <name type="scientific">Hungatella hathewayi</name>
    <dbReference type="NCBI Taxonomy" id="154046"/>
    <lineage>
        <taxon>Bacteria</taxon>
        <taxon>Bacillati</taxon>
        <taxon>Bacillota</taxon>
        <taxon>Clostridia</taxon>
        <taxon>Lachnospirales</taxon>
        <taxon>Lachnospiraceae</taxon>
        <taxon>Hungatella</taxon>
    </lineage>
</organism>
<feature type="domain" description="CD-NTase-associated protein 12/Pycsar effector protein TIR" evidence="1">
    <location>
        <begin position="109"/>
        <end position="226"/>
    </location>
</feature>